<comment type="caution">
    <text evidence="1">The sequence shown here is derived from an EMBL/GenBank/DDBJ whole genome shotgun (WGS) entry which is preliminary data.</text>
</comment>
<dbReference type="Proteomes" id="UP001281147">
    <property type="component" value="Unassembled WGS sequence"/>
</dbReference>
<dbReference type="EMBL" id="JAUTXU010000044">
    <property type="protein sequence ID" value="KAK3716129.1"/>
    <property type="molecule type" value="Genomic_DNA"/>
</dbReference>
<keyword evidence="2" id="KW-1185">Reference proteome</keyword>
<gene>
    <name evidence="1" type="ORF">LTR37_006574</name>
</gene>
<protein>
    <submittedName>
        <fullName evidence="1">Uncharacterized protein</fullName>
    </submittedName>
</protein>
<name>A0ACC3NFN3_9PEZI</name>
<proteinExistence type="predicted"/>
<reference evidence="1" key="1">
    <citation type="submission" date="2023-07" db="EMBL/GenBank/DDBJ databases">
        <title>Black Yeasts Isolated from many extreme environments.</title>
        <authorList>
            <person name="Coleine C."/>
            <person name="Stajich J.E."/>
            <person name="Selbmann L."/>
        </authorList>
    </citation>
    <scope>NUCLEOTIDE SEQUENCE</scope>
    <source>
        <strain evidence="1">CCFEE 5714</strain>
    </source>
</reference>
<organism evidence="1 2">
    <name type="scientific">Vermiconidia calcicola</name>
    <dbReference type="NCBI Taxonomy" id="1690605"/>
    <lineage>
        <taxon>Eukaryota</taxon>
        <taxon>Fungi</taxon>
        <taxon>Dikarya</taxon>
        <taxon>Ascomycota</taxon>
        <taxon>Pezizomycotina</taxon>
        <taxon>Dothideomycetes</taxon>
        <taxon>Dothideomycetidae</taxon>
        <taxon>Mycosphaerellales</taxon>
        <taxon>Extremaceae</taxon>
        <taxon>Vermiconidia</taxon>
    </lineage>
</organism>
<sequence length="248" mass="27845">MTTQFTFSEEEWGERYDILQGLFTGRCSPQSTAEKLASLTLSGTPDGTESPDDNAYYGITIFPWTAIISAAQDLPAHIPKLADLMLLTTSGRGIPIEPGRERYIEIARWINANELIARLEATGIRDNKIFALWTFREALETPIDQAVSRRDDHEAAIPAAAIWIKILGSQIYRWTELFPHGGRHGAPGSGGPLWHGKHGFCEERWDLWRRRFGELSRDSPLSDELREVAAQSDKNMAAIEAQEVHNDD</sequence>
<accession>A0ACC3NFN3</accession>
<evidence type="ECO:0000313" key="1">
    <source>
        <dbReference type="EMBL" id="KAK3716129.1"/>
    </source>
</evidence>
<evidence type="ECO:0000313" key="2">
    <source>
        <dbReference type="Proteomes" id="UP001281147"/>
    </source>
</evidence>